<keyword evidence="1" id="KW-0812">Transmembrane</keyword>
<protein>
    <submittedName>
        <fullName evidence="2">Uncharacterized protein</fullName>
    </submittedName>
</protein>
<dbReference type="EMBL" id="REGN01003410">
    <property type="protein sequence ID" value="RNA22723.1"/>
    <property type="molecule type" value="Genomic_DNA"/>
</dbReference>
<sequence>MSDYKFTQSKFKVKKKFLSVLFDATFLTISVIVFSLFDFFVKDKIRSLFETEAVGKLKISAEFWFDLIILKLPSCRIHIDFFSFR</sequence>
<keyword evidence="1" id="KW-0472">Membrane</keyword>
<proteinExistence type="predicted"/>
<evidence type="ECO:0000256" key="1">
    <source>
        <dbReference type="SAM" id="Phobius"/>
    </source>
</evidence>
<dbReference type="AlphaFoldDB" id="A0A3M7RGK4"/>
<dbReference type="Proteomes" id="UP000276133">
    <property type="component" value="Unassembled WGS sequence"/>
</dbReference>
<comment type="caution">
    <text evidence="2">The sequence shown here is derived from an EMBL/GenBank/DDBJ whole genome shotgun (WGS) entry which is preliminary data.</text>
</comment>
<organism evidence="2 3">
    <name type="scientific">Brachionus plicatilis</name>
    <name type="common">Marine rotifer</name>
    <name type="synonym">Brachionus muelleri</name>
    <dbReference type="NCBI Taxonomy" id="10195"/>
    <lineage>
        <taxon>Eukaryota</taxon>
        <taxon>Metazoa</taxon>
        <taxon>Spiralia</taxon>
        <taxon>Gnathifera</taxon>
        <taxon>Rotifera</taxon>
        <taxon>Eurotatoria</taxon>
        <taxon>Monogononta</taxon>
        <taxon>Pseudotrocha</taxon>
        <taxon>Ploima</taxon>
        <taxon>Brachionidae</taxon>
        <taxon>Brachionus</taxon>
    </lineage>
</organism>
<reference evidence="2 3" key="1">
    <citation type="journal article" date="2018" name="Sci. Rep.">
        <title>Genomic signatures of local adaptation to the degree of environmental predictability in rotifers.</title>
        <authorList>
            <person name="Franch-Gras L."/>
            <person name="Hahn C."/>
            <person name="Garcia-Roger E.M."/>
            <person name="Carmona M.J."/>
            <person name="Serra M."/>
            <person name="Gomez A."/>
        </authorList>
    </citation>
    <scope>NUCLEOTIDE SEQUENCE [LARGE SCALE GENOMIC DNA]</scope>
    <source>
        <strain evidence="2">HYR1</strain>
    </source>
</reference>
<evidence type="ECO:0000313" key="3">
    <source>
        <dbReference type="Proteomes" id="UP000276133"/>
    </source>
</evidence>
<gene>
    <name evidence="2" type="ORF">BpHYR1_005377</name>
</gene>
<evidence type="ECO:0000313" key="2">
    <source>
        <dbReference type="EMBL" id="RNA22723.1"/>
    </source>
</evidence>
<keyword evidence="1" id="KW-1133">Transmembrane helix</keyword>
<accession>A0A3M7RGK4</accession>
<feature type="transmembrane region" description="Helical" evidence="1">
    <location>
        <begin position="20"/>
        <end position="41"/>
    </location>
</feature>
<name>A0A3M7RGK4_BRAPC</name>
<keyword evidence="3" id="KW-1185">Reference proteome</keyword>